<comment type="caution">
    <text evidence="2">The sequence shown here is derived from an EMBL/GenBank/DDBJ whole genome shotgun (WGS) entry which is preliminary data.</text>
</comment>
<organism evidence="2 3">
    <name type="scientific">Bifidobacterium apri</name>
    <dbReference type="NCBI Taxonomy" id="1769423"/>
    <lineage>
        <taxon>Bacteria</taxon>
        <taxon>Bacillati</taxon>
        <taxon>Actinomycetota</taxon>
        <taxon>Actinomycetes</taxon>
        <taxon>Bifidobacteriales</taxon>
        <taxon>Bifidobacteriaceae</taxon>
        <taxon>Bifidobacterium</taxon>
    </lineage>
</organism>
<dbReference type="Proteomes" id="UP000440041">
    <property type="component" value="Unassembled WGS sequence"/>
</dbReference>
<dbReference type="RefSeq" id="WP_152356357.1">
    <property type="nucleotide sequence ID" value="NZ_JBHLXF010000001.1"/>
</dbReference>
<accession>A0A6A2VVV5</accession>
<evidence type="ECO:0000313" key="3">
    <source>
        <dbReference type="Proteomes" id="UP000440041"/>
    </source>
</evidence>
<dbReference type="EMBL" id="WBSO01000034">
    <property type="protein sequence ID" value="KAB8290645.1"/>
    <property type="molecule type" value="Genomic_DNA"/>
</dbReference>
<evidence type="ECO:0000256" key="1">
    <source>
        <dbReference type="SAM" id="MobiDB-lite"/>
    </source>
</evidence>
<dbReference type="AlphaFoldDB" id="A0A6A2VVV5"/>
<feature type="region of interest" description="Disordered" evidence="1">
    <location>
        <begin position="96"/>
        <end position="123"/>
    </location>
</feature>
<sequence length="123" mass="13798">MSDNKQTNDDGLNLLFPNVARMKTMYDKLTGDDFDEIDDINKTAVEDFDACDAPKDVSVTSVFNMLRLNTQILTQVFQTLGEISIQLRTTFGDTDKDVVFPGGPTHAIASEEEDEQETKEDKE</sequence>
<keyword evidence="3" id="KW-1185">Reference proteome</keyword>
<protein>
    <submittedName>
        <fullName evidence="2">Uncharacterized protein</fullName>
    </submittedName>
</protein>
<gene>
    <name evidence="2" type="ORF">DSM100238_1858</name>
</gene>
<reference evidence="2 3" key="1">
    <citation type="submission" date="2019-09" db="EMBL/GenBank/DDBJ databases">
        <title>Characterization of the phylogenetic diversity of two novel species belonging to the genus Bifidobacterium: Bifidobacterium cebidarum sp. nov. and Bifidobacterium leontopitheci sp. nov.</title>
        <authorList>
            <person name="Lugli G.A."/>
            <person name="Duranti S."/>
            <person name="Milani C."/>
            <person name="Turroni F."/>
            <person name="Ventura M."/>
        </authorList>
    </citation>
    <scope>NUCLEOTIDE SEQUENCE [LARGE SCALE GENOMIC DNA]</scope>
    <source>
        <strain evidence="2 3">DSM 100238</strain>
    </source>
</reference>
<evidence type="ECO:0000313" key="2">
    <source>
        <dbReference type="EMBL" id="KAB8290645.1"/>
    </source>
</evidence>
<proteinExistence type="predicted"/>
<feature type="compositionally biased region" description="Acidic residues" evidence="1">
    <location>
        <begin position="110"/>
        <end position="123"/>
    </location>
</feature>
<name>A0A6A2VVV5_9BIFI</name>